<keyword evidence="8" id="KW-1185">Reference proteome</keyword>
<proteinExistence type="inferred from homology"/>
<feature type="compositionally biased region" description="Polar residues" evidence="6">
    <location>
        <begin position="1"/>
        <end position="10"/>
    </location>
</feature>
<evidence type="ECO:0000256" key="6">
    <source>
        <dbReference type="SAM" id="MobiDB-lite"/>
    </source>
</evidence>
<gene>
    <name evidence="7" type="ORF">ACFSJG_16460</name>
</gene>
<keyword evidence="4 5" id="KW-0408">Iron</keyword>
<reference evidence="8" key="1">
    <citation type="journal article" date="2019" name="Int. J. Syst. Evol. Microbiol.">
        <title>The Global Catalogue of Microorganisms (GCM) 10K type strain sequencing project: providing services to taxonomists for standard genome sequencing and annotation.</title>
        <authorList>
            <consortium name="The Broad Institute Genomics Platform"/>
            <consortium name="The Broad Institute Genome Sequencing Center for Infectious Disease"/>
            <person name="Wu L."/>
            <person name="Ma J."/>
        </authorList>
    </citation>
    <scope>NUCLEOTIDE SEQUENCE [LARGE SCALE GENOMIC DNA]</scope>
    <source>
        <strain evidence="8">DT72</strain>
    </source>
</reference>
<accession>A0ABW4P6S5</accession>
<keyword evidence="5" id="KW-0223">Dioxygenase</keyword>
<dbReference type="Proteomes" id="UP001597286">
    <property type="component" value="Unassembled WGS sequence"/>
</dbReference>
<comment type="cofactor">
    <cofactor evidence="5">
        <name>Fe(2+)</name>
        <dbReference type="ChEBI" id="CHEBI:29033"/>
    </cofactor>
    <text evidence="5">Binds 1 Fe(2+) ion per subunit.</text>
</comment>
<comment type="similarity">
    <text evidence="1 5">Belongs to the carotenoid oxygenase family.</text>
</comment>
<evidence type="ECO:0000313" key="7">
    <source>
        <dbReference type="EMBL" id="MFD1813813.1"/>
    </source>
</evidence>
<organism evidence="7 8">
    <name type="scientific">Rhodococcus gannanensis</name>
    <dbReference type="NCBI Taxonomy" id="1960308"/>
    <lineage>
        <taxon>Bacteria</taxon>
        <taxon>Bacillati</taxon>
        <taxon>Actinomycetota</taxon>
        <taxon>Actinomycetes</taxon>
        <taxon>Mycobacteriales</taxon>
        <taxon>Nocardiaceae</taxon>
        <taxon>Rhodococcus</taxon>
    </lineage>
</organism>
<dbReference type="InterPro" id="IPR004294">
    <property type="entry name" value="Carotenoid_Oase"/>
</dbReference>
<evidence type="ECO:0000256" key="2">
    <source>
        <dbReference type="ARBA" id="ARBA00022723"/>
    </source>
</evidence>
<dbReference type="RefSeq" id="WP_378486299.1">
    <property type="nucleotide sequence ID" value="NZ_JBHUFB010000012.1"/>
</dbReference>
<evidence type="ECO:0000256" key="5">
    <source>
        <dbReference type="RuleBase" id="RU364048"/>
    </source>
</evidence>
<feature type="region of interest" description="Disordered" evidence="6">
    <location>
        <begin position="1"/>
        <end position="33"/>
    </location>
</feature>
<evidence type="ECO:0000256" key="3">
    <source>
        <dbReference type="ARBA" id="ARBA00023002"/>
    </source>
</evidence>
<dbReference type="PANTHER" id="PTHR10543">
    <property type="entry name" value="BETA-CAROTENE DIOXYGENASE"/>
    <property type="match status" value="1"/>
</dbReference>
<feature type="compositionally biased region" description="Basic and acidic residues" evidence="6">
    <location>
        <begin position="23"/>
        <end position="33"/>
    </location>
</feature>
<evidence type="ECO:0000256" key="4">
    <source>
        <dbReference type="ARBA" id="ARBA00023004"/>
    </source>
</evidence>
<dbReference type="EMBL" id="JBHUFB010000012">
    <property type="protein sequence ID" value="MFD1813813.1"/>
    <property type="molecule type" value="Genomic_DNA"/>
</dbReference>
<dbReference type="EC" id="1.13.11.-" evidence="5"/>
<evidence type="ECO:0000313" key="8">
    <source>
        <dbReference type="Proteomes" id="UP001597286"/>
    </source>
</evidence>
<name>A0ABW4P6S5_9NOCA</name>
<dbReference type="Pfam" id="PF03055">
    <property type="entry name" value="RPE65"/>
    <property type="match status" value="1"/>
</dbReference>
<comment type="caution">
    <text evidence="7">The sequence shown here is derived from an EMBL/GenBank/DDBJ whole genome shotgun (WGS) entry which is preliminary data.</text>
</comment>
<dbReference type="PANTHER" id="PTHR10543:SF89">
    <property type="entry name" value="CAROTENOID 9,10(9',10')-CLEAVAGE DIOXYGENASE 1"/>
    <property type="match status" value="1"/>
</dbReference>
<keyword evidence="3 5" id="KW-0560">Oxidoreductase</keyword>
<evidence type="ECO:0000256" key="1">
    <source>
        <dbReference type="ARBA" id="ARBA00006787"/>
    </source>
</evidence>
<sequence length="482" mass="53063">MTVSQHSGSGSVADLGSSPWDSQHSEHDYRVTDIEGRIPEQLRGVLYRIGPGRLDVAGHPVDHIFDGDGMISRVEFSDEGVRFRNRYVRTRSFDTGNRVGRPPRGFGTQRPGGALANVLRFPANMSNTNVLRHGDHLYSLWEGGRPYRLDPDTLETLGCESFGGALTRLGAFSAHPKTDPRTREVFNFGLDFFPRPMIRCYRISAASAFSEVRTFPIPRLAFVHDFALTERHLVFVIDPIVVRRPVPVILGLRPFDRALSYVPELGTTVVLVPRDGGEPVRIEHDALFHFHVNNAYEDGGDTVVDLVAHDSSAGWDGWNGHLHDYRGTPGPAFGGQLRRLRVTSRRGRVTEETLADAGCEFPQLDQRRATTAHRHSYVASASVTGGNPDSVATIDHETGAIRSFVVGDGNTVCEPLFAASSPTAAEGDGWLLTIEHQAEQRRSRVLVLPADRPDLGPVAAIGLRHHVPMTFHGAFEARAQGR</sequence>
<protein>
    <recommendedName>
        <fullName evidence="5">Dioxygenase</fullName>
        <ecNumber evidence="5">1.13.11.-</ecNumber>
    </recommendedName>
</protein>
<keyword evidence="2 5" id="KW-0479">Metal-binding</keyword>